<dbReference type="Proteomes" id="UP000295083">
    <property type="component" value="Unassembled WGS sequence"/>
</dbReference>
<evidence type="ECO:0000313" key="3">
    <source>
        <dbReference type="Proteomes" id="UP000295083"/>
    </source>
</evidence>
<dbReference type="EMBL" id="QAPG01000052">
    <property type="protein sequence ID" value="TDZ34569.1"/>
    <property type="molecule type" value="Genomic_DNA"/>
</dbReference>
<dbReference type="InterPro" id="IPR029058">
    <property type="entry name" value="AB_hydrolase_fold"/>
</dbReference>
<dbReference type="SUPFAM" id="SSF53474">
    <property type="entry name" value="alpha/beta-Hydrolases"/>
    <property type="match status" value="1"/>
</dbReference>
<accession>A0A4V3HS72</accession>
<gene>
    <name evidence="2" type="ORF">C8035_v010803</name>
</gene>
<evidence type="ECO:0000259" key="1">
    <source>
        <dbReference type="Pfam" id="PF00135"/>
    </source>
</evidence>
<dbReference type="AlphaFoldDB" id="A0A4V3HS72"/>
<dbReference type="Pfam" id="PF00135">
    <property type="entry name" value="COesterase"/>
    <property type="match status" value="1"/>
</dbReference>
<sequence>MPLVSTPKSRILVFSTSDSQLNGFATTSPGLAATLRESSSGAKVPGLLRGSHRHRLHQELWIALHPDRKLRSSDTAHSSFTSLGSAFGCEKTEELECLRRVPFRDGQKYLNQAGNLTFNVVVDERTKFSDYAERTLDGKVAKGPAIIGSTRDEWNFNTNVPIRPSNSSDVPADSVFGCPAHYETALRNVAGLKTWRYMYSGNFTNIMPGGHGAHHSAELPLIFGTHDIARGNSTVFEDRVSDVMQDLWRAFVESPEDGPAKRGWAATPLGGLDETQTGVDLGFRGTVLRKFSWSAWEAACTNETTA</sequence>
<protein>
    <recommendedName>
        <fullName evidence="1">Carboxylesterase type B domain-containing protein</fullName>
    </recommendedName>
</protein>
<proteinExistence type="predicted"/>
<dbReference type="InterPro" id="IPR002018">
    <property type="entry name" value="CarbesteraseB"/>
</dbReference>
<evidence type="ECO:0000313" key="2">
    <source>
        <dbReference type="EMBL" id="TDZ34569.1"/>
    </source>
</evidence>
<dbReference type="Gene3D" id="3.40.50.1820">
    <property type="entry name" value="alpha/beta hydrolase"/>
    <property type="match status" value="2"/>
</dbReference>
<name>A0A4V3HS72_9PEZI</name>
<keyword evidence="3" id="KW-1185">Reference proteome</keyword>
<feature type="domain" description="Carboxylesterase type B" evidence="1">
    <location>
        <begin position="168"/>
        <end position="264"/>
    </location>
</feature>
<comment type="caution">
    <text evidence="2">The sequence shown here is derived from an EMBL/GenBank/DDBJ whole genome shotgun (WGS) entry which is preliminary data.</text>
</comment>
<organism evidence="2 3">
    <name type="scientific">Colletotrichum spinosum</name>
    <dbReference type="NCBI Taxonomy" id="1347390"/>
    <lineage>
        <taxon>Eukaryota</taxon>
        <taxon>Fungi</taxon>
        <taxon>Dikarya</taxon>
        <taxon>Ascomycota</taxon>
        <taxon>Pezizomycotina</taxon>
        <taxon>Sordariomycetes</taxon>
        <taxon>Hypocreomycetidae</taxon>
        <taxon>Glomerellales</taxon>
        <taxon>Glomerellaceae</taxon>
        <taxon>Colletotrichum</taxon>
        <taxon>Colletotrichum orbiculare species complex</taxon>
    </lineage>
</organism>
<reference evidence="2 3" key="1">
    <citation type="submission" date="2018-11" db="EMBL/GenBank/DDBJ databases">
        <title>Genome sequence and assembly of Colletotrichum spinosum.</title>
        <authorList>
            <person name="Gan P."/>
            <person name="Shirasu K."/>
        </authorList>
    </citation>
    <scope>NUCLEOTIDE SEQUENCE [LARGE SCALE GENOMIC DNA]</scope>
    <source>
        <strain evidence="2 3">CBS 515.97</strain>
    </source>
</reference>